<dbReference type="EMBL" id="GL433913">
    <property type="protein sequence ID" value="EFN50619.1"/>
    <property type="molecule type" value="Genomic_DNA"/>
</dbReference>
<evidence type="ECO:0000313" key="1">
    <source>
        <dbReference type="EMBL" id="EFN50619.1"/>
    </source>
</evidence>
<dbReference type="GeneID" id="17350051"/>
<name>E1ZU77_CHLVA</name>
<gene>
    <name evidence="1" type="ORF">CHLNCDRAFT_145187</name>
</gene>
<dbReference type="InParanoid" id="E1ZU77"/>
<evidence type="ECO:0000313" key="2">
    <source>
        <dbReference type="Proteomes" id="UP000008141"/>
    </source>
</evidence>
<dbReference type="AlphaFoldDB" id="E1ZU77"/>
<dbReference type="RefSeq" id="XP_005842739.1">
    <property type="nucleotide sequence ID" value="XM_005842681.1"/>
</dbReference>
<dbReference type="KEGG" id="cvr:CHLNCDRAFT_145187"/>
<proteinExistence type="predicted"/>
<reference evidence="1 2" key="1">
    <citation type="journal article" date="2010" name="Plant Cell">
        <title>The Chlorella variabilis NC64A genome reveals adaptation to photosymbiosis, coevolution with viruses, and cryptic sex.</title>
        <authorList>
            <person name="Blanc G."/>
            <person name="Duncan G."/>
            <person name="Agarkova I."/>
            <person name="Borodovsky M."/>
            <person name="Gurnon J."/>
            <person name="Kuo A."/>
            <person name="Lindquist E."/>
            <person name="Lucas S."/>
            <person name="Pangilinan J."/>
            <person name="Polle J."/>
            <person name="Salamov A."/>
            <person name="Terry A."/>
            <person name="Yamada T."/>
            <person name="Dunigan D.D."/>
            <person name="Grigoriev I.V."/>
            <person name="Claverie J.M."/>
            <person name="Van Etten J.L."/>
        </authorList>
    </citation>
    <scope>NUCLEOTIDE SEQUENCE [LARGE SCALE GENOMIC DNA]</scope>
    <source>
        <strain evidence="1 2">NC64A</strain>
    </source>
</reference>
<protein>
    <submittedName>
        <fullName evidence="1">Uncharacterized protein</fullName>
    </submittedName>
</protein>
<feature type="non-terminal residue" evidence="1">
    <location>
        <position position="1"/>
    </location>
</feature>
<organism evidence="2">
    <name type="scientific">Chlorella variabilis</name>
    <name type="common">Green alga</name>
    <dbReference type="NCBI Taxonomy" id="554065"/>
    <lineage>
        <taxon>Eukaryota</taxon>
        <taxon>Viridiplantae</taxon>
        <taxon>Chlorophyta</taxon>
        <taxon>core chlorophytes</taxon>
        <taxon>Trebouxiophyceae</taxon>
        <taxon>Chlorellales</taxon>
        <taxon>Chlorellaceae</taxon>
        <taxon>Chlorella clade</taxon>
        <taxon>Chlorella</taxon>
    </lineage>
</organism>
<accession>E1ZU77</accession>
<sequence length="320" mass="34979">RAASPSAAAVAGWDSVGETDVLYPADADAPSPAAGNGSSSSSSLRLEIVVAHRTGWSLDTAQADLGRLLNLSAISTLAPSVTLYVKGDDTDVAALKERWAFAPQLNVIKQEDVGGAPHSFLTHMVQRYDTLAGHTLFFSSAHHLDDAFMRLERLLLLTPADLSGTRLLRLASPVPPFLSLRSCVRGCGFQGTLMGLRDMFHFMSKRFCHLQTGEAFSHFARNQFVVSRRRIRARPLRFFEQLLQLLGPDMLPRGDASFLQDPADMQRWATAASPADPLFGQASVDIPYPVCDPSQCQCLDDPAARRLRNGFFPLPIKRSS</sequence>
<dbReference type="Proteomes" id="UP000008141">
    <property type="component" value="Unassembled WGS sequence"/>
</dbReference>
<dbReference type="OrthoDB" id="28755at2759"/>
<dbReference type="PANTHER" id="PTHR37490">
    <property type="entry name" value="EXPRESSED PROTEIN"/>
    <property type="match status" value="1"/>
</dbReference>
<keyword evidence="2" id="KW-1185">Reference proteome</keyword>
<dbReference type="eggNOG" id="ENOG502R7RV">
    <property type="taxonomic scope" value="Eukaryota"/>
</dbReference>
<dbReference type="PANTHER" id="PTHR37490:SF1">
    <property type="entry name" value="GLYCOSYLTRANSFERASE 2-LIKE DOMAIN-CONTAINING PROTEIN"/>
    <property type="match status" value="1"/>
</dbReference>